<dbReference type="Proteomes" id="UP000784294">
    <property type="component" value="Unassembled WGS sequence"/>
</dbReference>
<protein>
    <submittedName>
        <fullName evidence="2">Uncharacterized protein</fullName>
    </submittedName>
</protein>
<gene>
    <name evidence="2" type="ORF">PXEA_LOCUS8975</name>
</gene>
<evidence type="ECO:0000313" key="2">
    <source>
        <dbReference type="EMBL" id="VEL15535.1"/>
    </source>
</evidence>
<keyword evidence="1" id="KW-1133">Transmembrane helix</keyword>
<reference evidence="2" key="1">
    <citation type="submission" date="2018-11" db="EMBL/GenBank/DDBJ databases">
        <authorList>
            <consortium name="Pathogen Informatics"/>
        </authorList>
    </citation>
    <scope>NUCLEOTIDE SEQUENCE</scope>
</reference>
<keyword evidence="1" id="KW-0812">Transmembrane</keyword>
<comment type="caution">
    <text evidence="2">The sequence shown here is derived from an EMBL/GenBank/DDBJ whole genome shotgun (WGS) entry which is preliminary data.</text>
</comment>
<dbReference type="AlphaFoldDB" id="A0A448WMJ7"/>
<evidence type="ECO:0000313" key="3">
    <source>
        <dbReference type="Proteomes" id="UP000784294"/>
    </source>
</evidence>
<keyword evidence="3" id="KW-1185">Reference proteome</keyword>
<accession>A0A448WMJ7</accession>
<feature type="transmembrane region" description="Helical" evidence="1">
    <location>
        <begin position="25"/>
        <end position="48"/>
    </location>
</feature>
<name>A0A448WMJ7_9PLAT</name>
<keyword evidence="1" id="KW-0472">Membrane</keyword>
<dbReference type="OrthoDB" id="161814at2759"/>
<sequence length="122" mass="13475">MHFTVELPFTVLFKPWLVDTNESKILLNATISELVGAFFGVLILAFLYEGLKAFRASLLTAIVIKAAPERHPCQMGSSVISPAGDTQELCPHFASENNFSANGTEPRTDIVRSCPVLRLLRR</sequence>
<organism evidence="2 3">
    <name type="scientific">Protopolystoma xenopodis</name>
    <dbReference type="NCBI Taxonomy" id="117903"/>
    <lineage>
        <taxon>Eukaryota</taxon>
        <taxon>Metazoa</taxon>
        <taxon>Spiralia</taxon>
        <taxon>Lophotrochozoa</taxon>
        <taxon>Platyhelminthes</taxon>
        <taxon>Monogenea</taxon>
        <taxon>Polyopisthocotylea</taxon>
        <taxon>Polystomatidea</taxon>
        <taxon>Polystomatidae</taxon>
        <taxon>Protopolystoma</taxon>
    </lineage>
</organism>
<evidence type="ECO:0000256" key="1">
    <source>
        <dbReference type="SAM" id="Phobius"/>
    </source>
</evidence>
<dbReference type="EMBL" id="CAAALY010024926">
    <property type="protein sequence ID" value="VEL15535.1"/>
    <property type="molecule type" value="Genomic_DNA"/>
</dbReference>
<proteinExistence type="predicted"/>